<evidence type="ECO:0000256" key="2">
    <source>
        <dbReference type="ARBA" id="ARBA00009045"/>
    </source>
</evidence>
<feature type="transmembrane region" description="Helical" evidence="7">
    <location>
        <begin position="230"/>
        <end position="249"/>
    </location>
</feature>
<evidence type="ECO:0000256" key="5">
    <source>
        <dbReference type="ARBA" id="ARBA00022989"/>
    </source>
</evidence>
<reference evidence="9 10" key="1">
    <citation type="submission" date="2015-08" db="EMBL/GenBank/DDBJ databases">
        <title>The complete genome sequence of Bacillus beveridgei MLTeJB.</title>
        <authorList>
            <person name="Hanson T.E."/>
            <person name="Mesa C."/>
            <person name="Basesman S.M."/>
            <person name="Oremland R.S."/>
        </authorList>
    </citation>
    <scope>NUCLEOTIDE SEQUENCE [LARGE SCALE GENOMIC DNA]</scope>
    <source>
        <strain evidence="9 10">MLTeJB</strain>
    </source>
</reference>
<dbReference type="GO" id="GO:0004252">
    <property type="term" value="F:serine-type endopeptidase activity"/>
    <property type="evidence" value="ECO:0007669"/>
    <property type="project" value="InterPro"/>
</dbReference>
<feature type="domain" description="Peptidase S54 rhomboid" evidence="8">
    <location>
        <begin position="57"/>
        <end position="194"/>
    </location>
</feature>
<sequence length="254" mass="29035">MFLRNESFTEYITTYKAVTVLIAMNLFFYIWTGWFTFLGGNEIYMLGIGWNLPIAYGEYWRLVTPVFLHAGLMHVAFNSFSLFLFGPWLEAKLGVTRFVTVYLATAVIANIVTFFLQDFSYRHVGASGAVFGLFGIYAYIVAMRKDLMNQVSSQMITTIIIIGVIMTFVNPGINVLAHIVGLISGAALAPLFLKRVTAWSNELGSQTIHDPDEIAFDPKRWEKKRRMKQLIWFYVGGIFLTMIAFFWLVDTLFF</sequence>
<feature type="transmembrane region" description="Helical" evidence="7">
    <location>
        <begin position="12"/>
        <end position="31"/>
    </location>
</feature>
<evidence type="ECO:0000256" key="1">
    <source>
        <dbReference type="ARBA" id="ARBA00004141"/>
    </source>
</evidence>
<dbReference type="KEGG" id="bbev:BBEV_2816"/>
<dbReference type="PATRIC" id="fig|632773.3.peg.2948"/>
<comment type="similarity">
    <text evidence="2">Belongs to the peptidase S54 family.</text>
</comment>
<keyword evidence="6 7" id="KW-0472">Membrane</keyword>
<dbReference type="Gene3D" id="1.20.1540.10">
    <property type="entry name" value="Rhomboid-like"/>
    <property type="match status" value="1"/>
</dbReference>
<keyword evidence="4" id="KW-0378">Hydrolase</keyword>
<dbReference type="RefSeq" id="WP_069366048.1">
    <property type="nucleotide sequence ID" value="NZ_CP012502.1"/>
</dbReference>
<feature type="transmembrane region" description="Helical" evidence="7">
    <location>
        <begin position="151"/>
        <end position="169"/>
    </location>
</feature>
<dbReference type="InterPro" id="IPR050925">
    <property type="entry name" value="Rhomboid_protease_S54"/>
</dbReference>
<evidence type="ECO:0000256" key="6">
    <source>
        <dbReference type="ARBA" id="ARBA00023136"/>
    </source>
</evidence>
<dbReference type="Proteomes" id="UP000094463">
    <property type="component" value="Chromosome"/>
</dbReference>
<feature type="transmembrane region" description="Helical" evidence="7">
    <location>
        <begin position="43"/>
        <end position="60"/>
    </location>
</feature>
<organism evidence="9 10">
    <name type="scientific">Salisediminibacterium beveridgei</name>
    <dbReference type="NCBI Taxonomy" id="632773"/>
    <lineage>
        <taxon>Bacteria</taxon>
        <taxon>Bacillati</taxon>
        <taxon>Bacillota</taxon>
        <taxon>Bacilli</taxon>
        <taxon>Bacillales</taxon>
        <taxon>Bacillaceae</taxon>
        <taxon>Salisediminibacterium</taxon>
    </lineage>
</organism>
<evidence type="ECO:0000256" key="7">
    <source>
        <dbReference type="SAM" id="Phobius"/>
    </source>
</evidence>
<dbReference type="GO" id="GO:0016020">
    <property type="term" value="C:membrane"/>
    <property type="evidence" value="ECO:0007669"/>
    <property type="project" value="UniProtKB-SubCell"/>
</dbReference>
<evidence type="ECO:0000313" key="9">
    <source>
        <dbReference type="EMBL" id="AOM84141.1"/>
    </source>
</evidence>
<dbReference type="PANTHER" id="PTHR43731">
    <property type="entry name" value="RHOMBOID PROTEASE"/>
    <property type="match status" value="1"/>
</dbReference>
<feature type="transmembrane region" description="Helical" evidence="7">
    <location>
        <begin position="123"/>
        <end position="142"/>
    </location>
</feature>
<proteinExistence type="inferred from homology"/>
<dbReference type="STRING" id="632773.BBEV_2816"/>
<dbReference type="AlphaFoldDB" id="A0A1D7QYR0"/>
<protein>
    <submittedName>
        <fullName evidence="9">Rhomboid family protein</fullName>
    </submittedName>
</protein>
<evidence type="ECO:0000256" key="3">
    <source>
        <dbReference type="ARBA" id="ARBA00022692"/>
    </source>
</evidence>
<keyword evidence="10" id="KW-1185">Reference proteome</keyword>
<dbReference type="OrthoDB" id="9813074at2"/>
<accession>A0A1D7QYR0</accession>
<dbReference type="PANTHER" id="PTHR43731:SF14">
    <property type="entry name" value="PRESENILIN-ASSOCIATED RHOMBOID-LIKE PROTEIN, MITOCHONDRIAL"/>
    <property type="match status" value="1"/>
</dbReference>
<dbReference type="Pfam" id="PF01694">
    <property type="entry name" value="Rhomboid"/>
    <property type="match status" value="1"/>
</dbReference>
<dbReference type="SUPFAM" id="SSF144091">
    <property type="entry name" value="Rhomboid-like"/>
    <property type="match status" value="1"/>
</dbReference>
<dbReference type="InterPro" id="IPR035952">
    <property type="entry name" value="Rhomboid-like_sf"/>
</dbReference>
<evidence type="ECO:0000313" key="10">
    <source>
        <dbReference type="Proteomes" id="UP000094463"/>
    </source>
</evidence>
<keyword evidence="3 7" id="KW-0812">Transmembrane</keyword>
<keyword evidence="5 7" id="KW-1133">Transmembrane helix</keyword>
<comment type="subcellular location">
    <subcellularLocation>
        <location evidence="1">Membrane</location>
        <topology evidence="1">Multi-pass membrane protein</topology>
    </subcellularLocation>
</comment>
<feature type="transmembrane region" description="Helical" evidence="7">
    <location>
        <begin position="98"/>
        <end position="117"/>
    </location>
</feature>
<evidence type="ECO:0000259" key="8">
    <source>
        <dbReference type="Pfam" id="PF01694"/>
    </source>
</evidence>
<feature type="transmembrane region" description="Helical" evidence="7">
    <location>
        <begin position="66"/>
        <end position="86"/>
    </location>
</feature>
<evidence type="ECO:0000256" key="4">
    <source>
        <dbReference type="ARBA" id="ARBA00022801"/>
    </source>
</evidence>
<dbReference type="EMBL" id="CP012502">
    <property type="protein sequence ID" value="AOM84141.1"/>
    <property type="molecule type" value="Genomic_DNA"/>
</dbReference>
<dbReference type="InterPro" id="IPR022764">
    <property type="entry name" value="Peptidase_S54_rhomboid_dom"/>
</dbReference>
<name>A0A1D7QYR0_9BACI</name>
<gene>
    <name evidence="9" type="ORF">BBEV_2816</name>
</gene>